<evidence type="ECO:0000256" key="1">
    <source>
        <dbReference type="ARBA" id="ARBA00004141"/>
    </source>
</evidence>
<dbReference type="InterPro" id="IPR002048">
    <property type="entry name" value="EF_hand_dom"/>
</dbReference>
<feature type="compositionally biased region" description="Low complexity" evidence="6">
    <location>
        <begin position="31"/>
        <end position="46"/>
    </location>
</feature>
<sequence>MPHANTPQGPFDAASPPAAKAERAGSGQAPGGRAAPEARPAGAPAEAGDEGAAGKSWAEPPRAAKGAATARNPAQRQRSLGARALAKLLDEDDDEDPAEGRVSKRAVQRQKSFSEGLAGLLATVEGEEQGAGQRGRPELADRRAIQQRKKLSRKPAGPEAGSRLGELLAEVEGGEGSRELREAARGVRKGDRESRVAPGPAAQPGCPPQGAAAPLVAPNASRQRSTLHMVPDPSQHRPTVPSASAPDSPQRRPGDESPTNSLSLLAIQHSPRGSEWGSSSKASTAHKWNMTSKMTKGELVLQEIEKAEIEESSNRFATRVSQFSVELDKRGKLLKHASTLGRLNHHVSAYGCVGKAVVSNQFDFAITIVVILNALLIGAQVQHNAVSDEEVLAFEMLEYGCTLVFTVELIARLAVHRQHFFTYAGERLWNVFDLFLVGLCLFDAALTLAFGAGNGDAGLVGKSLFWVLVIMVGLIYTISVVLTQGATEYIRDARAPVASDEYKQDGDQEITFEEFLQALENQEVRDYVSALEVEITDAKMFFQMLDRDGSGTVDILEFTSGMRKFRGEAKSVDIHMMLHQNRQLFKLVTALVGTLWEEYQDEDEQSL</sequence>
<evidence type="ECO:0000256" key="2">
    <source>
        <dbReference type="ARBA" id="ARBA00022692"/>
    </source>
</evidence>
<feature type="domain" description="EF-hand" evidence="8">
    <location>
        <begin position="533"/>
        <end position="568"/>
    </location>
</feature>
<comment type="caution">
    <text evidence="9">The sequence shown here is derived from an EMBL/GenBank/DDBJ whole genome shotgun (WGS) entry which is preliminary data.</text>
</comment>
<comment type="subcellular location">
    <subcellularLocation>
        <location evidence="1">Membrane</location>
        <topology evidence="1">Multi-pass membrane protein</topology>
    </subcellularLocation>
</comment>
<dbReference type="Pfam" id="PF00520">
    <property type="entry name" value="Ion_trans"/>
    <property type="match status" value="1"/>
</dbReference>
<feature type="transmembrane region" description="Helical" evidence="7">
    <location>
        <begin position="427"/>
        <end position="452"/>
    </location>
</feature>
<keyword evidence="10" id="KW-1185">Reference proteome</keyword>
<dbReference type="InterPro" id="IPR011992">
    <property type="entry name" value="EF-hand-dom_pair"/>
</dbReference>
<dbReference type="EMBL" id="CAUYUJ010014950">
    <property type="protein sequence ID" value="CAK0848119.1"/>
    <property type="molecule type" value="Genomic_DNA"/>
</dbReference>
<evidence type="ECO:0000256" key="7">
    <source>
        <dbReference type="SAM" id="Phobius"/>
    </source>
</evidence>
<dbReference type="Gene3D" id="1.10.238.10">
    <property type="entry name" value="EF-hand"/>
    <property type="match status" value="1"/>
</dbReference>
<keyword evidence="2 7" id="KW-0812">Transmembrane</keyword>
<feature type="transmembrane region" description="Helical" evidence="7">
    <location>
        <begin position="364"/>
        <end position="381"/>
    </location>
</feature>
<organism evidence="9 10">
    <name type="scientific">Prorocentrum cordatum</name>
    <dbReference type="NCBI Taxonomy" id="2364126"/>
    <lineage>
        <taxon>Eukaryota</taxon>
        <taxon>Sar</taxon>
        <taxon>Alveolata</taxon>
        <taxon>Dinophyceae</taxon>
        <taxon>Prorocentrales</taxon>
        <taxon>Prorocentraceae</taxon>
        <taxon>Prorocentrum</taxon>
    </lineage>
</organism>
<keyword evidence="5 7" id="KW-0472">Membrane</keyword>
<dbReference type="PROSITE" id="PS00018">
    <property type="entry name" value="EF_HAND_1"/>
    <property type="match status" value="1"/>
</dbReference>
<evidence type="ECO:0000313" key="10">
    <source>
        <dbReference type="Proteomes" id="UP001189429"/>
    </source>
</evidence>
<feature type="compositionally biased region" description="Low complexity" evidence="6">
    <location>
        <begin position="197"/>
        <end position="214"/>
    </location>
</feature>
<keyword evidence="3" id="KW-0106">Calcium</keyword>
<evidence type="ECO:0000256" key="4">
    <source>
        <dbReference type="ARBA" id="ARBA00022989"/>
    </source>
</evidence>
<evidence type="ECO:0000256" key="5">
    <source>
        <dbReference type="ARBA" id="ARBA00023136"/>
    </source>
</evidence>
<feature type="transmembrane region" description="Helical" evidence="7">
    <location>
        <begin position="396"/>
        <end position="415"/>
    </location>
</feature>
<feature type="region of interest" description="Disordered" evidence="6">
    <location>
        <begin position="1"/>
        <end position="261"/>
    </location>
</feature>
<feature type="compositionally biased region" description="Basic and acidic residues" evidence="6">
    <location>
        <begin position="175"/>
        <end position="195"/>
    </location>
</feature>
<evidence type="ECO:0000313" key="9">
    <source>
        <dbReference type="EMBL" id="CAK0848119.1"/>
    </source>
</evidence>
<evidence type="ECO:0000256" key="6">
    <source>
        <dbReference type="SAM" id="MobiDB-lite"/>
    </source>
</evidence>
<evidence type="ECO:0000259" key="8">
    <source>
        <dbReference type="PROSITE" id="PS50222"/>
    </source>
</evidence>
<feature type="compositionally biased region" description="Basic and acidic residues" evidence="6">
    <location>
        <begin position="135"/>
        <end position="144"/>
    </location>
</feature>
<dbReference type="PROSITE" id="PS50222">
    <property type="entry name" value="EF_HAND_2"/>
    <property type="match status" value="2"/>
</dbReference>
<dbReference type="CDD" id="cd00051">
    <property type="entry name" value="EFh"/>
    <property type="match status" value="1"/>
</dbReference>
<name>A0ABN9TPV2_9DINO</name>
<dbReference type="SUPFAM" id="SSF47473">
    <property type="entry name" value="EF-hand"/>
    <property type="match status" value="1"/>
</dbReference>
<accession>A0ABN9TPV2</accession>
<dbReference type="InterPro" id="IPR018247">
    <property type="entry name" value="EF_Hand_1_Ca_BS"/>
</dbReference>
<dbReference type="InterPro" id="IPR027359">
    <property type="entry name" value="Volt_channel_dom_sf"/>
</dbReference>
<gene>
    <name evidence="9" type="ORF">PCOR1329_LOCUS41142</name>
</gene>
<dbReference type="SMART" id="SM00054">
    <property type="entry name" value="EFh"/>
    <property type="match status" value="2"/>
</dbReference>
<protein>
    <recommendedName>
        <fullName evidence="8">EF-hand domain-containing protein</fullName>
    </recommendedName>
</protein>
<dbReference type="SUPFAM" id="SSF81324">
    <property type="entry name" value="Voltage-gated potassium channels"/>
    <property type="match status" value="1"/>
</dbReference>
<proteinExistence type="predicted"/>
<reference evidence="9" key="1">
    <citation type="submission" date="2023-10" db="EMBL/GenBank/DDBJ databases">
        <authorList>
            <person name="Chen Y."/>
            <person name="Shah S."/>
            <person name="Dougan E. K."/>
            <person name="Thang M."/>
            <person name="Chan C."/>
        </authorList>
    </citation>
    <scope>NUCLEOTIDE SEQUENCE [LARGE SCALE GENOMIC DNA]</scope>
</reference>
<dbReference type="Gene3D" id="1.20.120.350">
    <property type="entry name" value="Voltage-gated potassium channels. Chain C"/>
    <property type="match status" value="1"/>
</dbReference>
<dbReference type="Proteomes" id="UP001189429">
    <property type="component" value="Unassembled WGS sequence"/>
</dbReference>
<feature type="compositionally biased region" description="Low complexity" evidence="6">
    <location>
        <begin position="10"/>
        <end position="19"/>
    </location>
</feature>
<keyword evidence="4 7" id="KW-1133">Transmembrane helix</keyword>
<evidence type="ECO:0000256" key="3">
    <source>
        <dbReference type="ARBA" id="ARBA00022837"/>
    </source>
</evidence>
<feature type="domain" description="EF-hand" evidence="8">
    <location>
        <begin position="504"/>
        <end position="525"/>
    </location>
</feature>
<dbReference type="InterPro" id="IPR005821">
    <property type="entry name" value="Ion_trans_dom"/>
</dbReference>
<feature type="transmembrane region" description="Helical" evidence="7">
    <location>
        <begin position="464"/>
        <end position="482"/>
    </location>
</feature>